<dbReference type="InterPro" id="IPR013783">
    <property type="entry name" value="Ig-like_fold"/>
</dbReference>
<dbReference type="PANTHER" id="PTHR23267">
    <property type="entry name" value="IMMUNOGLOBULIN LIGHT CHAIN"/>
    <property type="match status" value="1"/>
</dbReference>
<dbReference type="InterPro" id="IPR007110">
    <property type="entry name" value="Ig-like_dom"/>
</dbReference>
<evidence type="ECO:0000313" key="3">
    <source>
        <dbReference type="Proteomes" id="UP000886611"/>
    </source>
</evidence>
<proteinExistence type="predicted"/>
<dbReference type="InterPro" id="IPR013106">
    <property type="entry name" value="Ig_V-set"/>
</dbReference>
<dbReference type="InterPro" id="IPR003599">
    <property type="entry name" value="Ig_sub"/>
</dbReference>
<dbReference type="AlphaFoldDB" id="A0A8X7XDY0"/>
<sequence>SSCQISVNQPSAPQSVAPGGSVTFNCNTGRSVTDDIAWYQQTPGETPKLLIYEASSRHGDTPRGFSGSGYETSFSLTIKGVQPEDVGHYYCQQYYSYPLSQ</sequence>
<dbReference type="SMART" id="SM00409">
    <property type="entry name" value="IG"/>
    <property type="match status" value="1"/>
</dbReference>
<dbReference type="InterPro" id="IPR036179">
    <property type="entry name" value="Ig-like_dom_sf"/>
</dbReference>
<name>A0A8X7XDY0_POLSE</name>
<dbReference type="SUPFAM" id="SSF48726">
    <property type="entry name" value="Immunoglobulin"/>
    <property type="match status" value="1"/>
</dbReference>
<feature type="domain" description="Ig-like" evidence="1">
    <location>
        <begin position="1"/>
        <end position="101"/>
    </location>
</feature>
<accession>A0A8X7XDY0</accession>
<feature type="non-terminal residue" evidence="2">
    <location>
        <position position="101"/>
    </location>
</feature>
<protein>
    <submittedName>
        <fullName evidence="2">KVD13 protein</fullName>
    </submittedName>
</protein>
<dbReference type="Gene3D" id="2.60.40.10">
    <property type="entry name" value="Immunoglobulins"/>
    <property type="match status" value="1"/>
</dbReference>
<feature type="non-terminal residue" evidence="2">
    <location>
        <position position="1"/>
    </location>
</feature>
<dbReference type="SMART" id="SM00406">
    <property type="entry name" value="IGv"/>
    <property type="match status" value="1"/>
</dbReference>
<evidence type="ECO:0000259" key="1">
    <source>
        <dbReference type="PROSITE" id="PS50835"/>
    </source>
</evidence>
<comment type="caution">
    <text evidence="2">The sequence shown here is derived from an EMBL/GenBank/DDBJ whole genome shotgun (WGS) entry which is preliminary data.</text>
</comment>
<reference evidence="2 3" key="1">
    <citation type="journal article" date="2021" name="Cell">
        <title>Tracing the genetic footprints of vertebrate landing in non-teleost ray-finned fishes.</title>
        <authorList>
            <person name="Bi X."/>
            <person name="Wang K."/>
            <person name="Yang L."/>
            <person name="Pan H."/>
            <person name="Jiang H."/>
            <person name="Wei Q."/>
            <person name="Fang M."/>
            <person name="Yu H."/>
            <person name="Zhu C."/>
            <person name="Cai Y."/>
            <person name="He Y."/>
            <person name="Gan X."/>
            <person name="Zeng H."/>
            <person name="Yu D."/>
            <person name="Zhu Y."/>
            <person name="Jiang H."/>
            <person name="Qiu Q."/>
            <person name="Yang H."/>
            <person name="Zhang Y.E."/>
            <person name="Wang W."/>
            <person name="Zhu M."/>
            <person name="He S."/>
            <person name="Zhang G."/>
        </authorList>
    </citation>
    <scope>NUCLEOTIDE SEQUENCE [LARGE SCALE GENOMIC DNA]</scope>
    <source>
        <strain evidence="2">Bchr_013</strain>
    </source>
</reference>
<dbReference type="Pfam" id="PF07686">
    <property type="entry name" value="V-set"/>
    <property type="match status" value="1"/>
</dbReference>
<dbReference type="PROSITE" id="PS50835">
    <property type="entry name" value="IG_LIKE"/>
    <property type="match status" value="1"/>
</dbReference>
<gene>
    <name evidence="2" type="primary">Igkv1d13</name>
    <name evidence="2" type="ORF">GTO96_0017055</name>
</gene>
<organism evidence="2 3">
    <name type="scientific">Polypterus senegalus</name>
    <name type="common">Senegal bichir</name>
    <dbReference type="NCBI Taxonomy" id="55291"/>
    <lineage>
        <taxon>Eukaryota</taxon>
        <taxon>Metazoa</taxon>
        <taxon>Chordata</taxon>
        <taxon>Craniata</taxon>
        <taxon>Vertebrata</taxon>
        <taxon>Euteleostomi</taxon>
        <taxon>Actinopterygii</taxon>
        <taxon>Polypteriformes</taxon>
        <taxon>Polypteridae</taxon>
        <taxon>Polypterus</taxon>
    </lineage>
</organism>
<keyword evidence="3" id="KW-1185">Reference proteome</keyword>
<dbReference type="InterPro" id="IPR050150">
    <property type="entry name" value="IgV_Light_Chain"/>
</dbReference>
<dbReference type="EMBL" id="JAATIS010001721">
    <property type="protein sequence ID" value="KAG2465534.1"/>
    <property type="molecule type" value="Genomic_DNA"/>
</dbReference>
<dbReference type="Proteomes" id="UP000886611">
    <property type="component" value="Unassembled WGS sequence"/>
</dbReference>
<evidence type="ECO:0000313" key="2">
    <source>
        <dbReference type="EMBL" id="KAG2465534.1"/>
    </source>
</evidence>